<feature type="transmembrane region" description="Helical" evidence="7">
    <location>
        <begin position="139"/>
        <end position="160"/>
    </location>
</feature>
<evidence type="ECO:0000313" key="9">
    <source>
        <dbReference type="EMBL" id="MDI4644481.1"/>
    </source>
</evidence>
<comment type="subcellular location">
    <subcellularLocation>
        <location evidence="1 7">Cell membrane</location>
        <topology evidence="1 7">Multi-pass membrane protein</topology>
    </subcellularLocation>
</comment>
<feature type="transmembrane region" description="Helical" evidence="7">
    <location>
        <begin position="12"/>
        <end position="35"/>
    </location>
</feature>
<dbReference type="PANTHER" id="PTHR43744">
    <property type="entry name" value="ABC TRANSPORTER PERMEASE PROTEIN MG189-RELATED-RELATED"/>
    <property type="match status" value="1"/>
</dbReference>
<dbReference type="EMBL" id="JAGRPV010000001">
    <property type="protein sequence ID" value="MDI4644481.1"/>
    <property type="molecule type" value="Genomic_DNA"/>
</dbReference>
<gene>
    <name evidence="9" type="ORF">KB449_05875</name>
</gene>
<evidence type="ECO:0000256" key="1">
    <source>
        <dbReference type="ARBA" id="ARBA00004651"/>
    </source>
</evidence>
<dbReference type="Pfam" id="PF00528">
    <property type="entry name" value="BPD_transp_1"/>
    <property type="match status" value="1"/>
</dbReference>
<proteinExistence type="inferred from homology"/>
<comment type="caution">
    <text evidence="9">The sequence shown here is derived from an EMBL/GenBank/DDBJ whole genome shotgun (WGS) entry which is preliminary data.</text>
</comment>
<dbReference type="SUPFAM" id="SSF161098">
    <property type="entry name" value="MetI-like"/>
    <property type="match status" value="1"/>
</dbReference>
<dbReference type="RefSeq" id="WP_282907481.1">
    <property type="nucleotide sequence ID" value="NZ_JAGRPV010000001.1"/>
</dbReference>
<comment type="similarity">
    <text evidence="7">Belongs to the binding-protein-dependent transport system permease family.</text>
</comment>
<feature type="transmembrane region" description="Helical" evidence="7">
    <location>
        <begin position="181"/>
        <end position="206"/>
    </location>
</feature>
<dbReference type="InterPro" id="IPR035906">
    <property type="entry name" value="MetI-like_sf"/>
</dbReference>
<dbReference type="Gene3D" id="1.10.3720.10">
    <property type="entry name" value="MetI-like"/>
    <property type="match status" value="1"/>
</dbReference>
<evidence type="ECO:0000256" key="5">
    <source>
        <dbReference type="ARBA" id="ARBA00022989"/>
    </source>
</evidence>
<keyword evidence="6 7" id="KW-0472">Membrane</keyword>
<name>A0ABT6TCB5_9BACL</name>
<dbReference type="InterPro" id="IPR000515">
    <property type="entry name" value="MetI-like"/>
</dbReference>
<keyword evidence="2 7" id="KW-0813">Transport</keyword>
<keyword evidence="3" id="KW-1003">Cell membrane</keyword>
<reference evidence="9" key="1">
    <citation type="submission" date="2023-04" db="EMBL/GenBank/DDBJ databases">
        <title>Comparative genomic analysis of Cohnella hashimotonis sp. nov., isolated from the International Space Station.</title>
        <authorList>
            <person name="Venkateswaran K."/>
            <person name="Simpson A."/>
        </authorList>
    </citation>
    <scope>NUCLEOTIDE SEQUENCE</scope>
    <source>
        <strain evidence="9">F6_2S_P_1</strain>
    </source>
</reference>
<dbReference type="Proteomes" id="UP001161691">
    <property type="component" value="Unassembled WGS sequence"/>
</dbReference>
<evidence type="ECO:0000256" key="6">
    <source>
        <dbReference type="ARBA" id="ARBA00023136"/>
    </source>
</evidence>
<accession>A0ABT6TCB5</accession>
<evidence type="ECO:0000256" key="3">
    <source>
        <dbReference type="ARBA" id="ARBA00022475"/>
    </source>
</evidence>
<dbReference type="PROSITE" id="PS50928">
    <property type="entry name" value="ABC_TM1"/>
    <property type="match status" value="1"/>
</dbReference>
<organism evidence="9 10">
    <name type="scientific">Cohnella hashimotonis</name>
    <dbReference type="NCBI Taxonomy" id="2826895"/>
    <lineage>
        <taxon>Bacteria</taxon>
        <taxon>Bacillati</taxon>
        <taxon>Bacillota</taxon>
        <taxon>Bacilli</taxon>
        <taxon>Bacillales</taxon>
        <taxon>Paenibacillaceae</taxon>
        <taxon>Cohnella</taxon>
    </lineage>
</organism>
<feature type="transmembrane region" description="Helical" evidence="7">
    <location>
        <begin position="257"/>
        <end position="274"/>
    </location>
</feature>
<sequence>MSRKTEWGRGLVHLTLLLLAVVCIVPLLLVVSASFSDETAIAEYGYTIIPKSISLYAYRYILSNPSQIFSAYEVTIIVTIVGTALSLLISSCLAYALSRRDFAYRRGFAFFIYFTMLFNGGLVPSYMLVTQTLHLKNSLGSLILPYLIVPWFVLLLRTYFSEIPEPLLESAKLEGAGELRILWNIVLPLSLPAIATVGLFIILMYWNDWYLALLYLDDSHKFPLQYLLYTIMQNLSAIKANPMPGMAIHLPGENTRMAIAVLATGPILFVFLFVQRYFVAGLKVGAVKG</sequence>
<evidence type="ECO:0000256" key="7">
    <source>
        <dbReference type="RuleBase" id="RU363032"/>
    </source>
</evidence>
<feature type="transmembrane region" description="Helical" evidence="7">
    <location>
        <begin position="108"/>
        <end position="127"/>
    </location>
</feature>
<keyword evidence="10" id="KW-1185">Reference proteome</keyword>
<feature type="transmembrane region" description="Helical" evidence="7">
    <location>
        <begin position="74"/>
        <end position="96"/>
    </location>
</feature>
<evidence type="ECO:0000256" key="4">
    <source>
        <dbReference type="ARBA" id="ARBA00022692"/>
    </source>
</evidence>
<keyword evidence="4 7" id="KW-0812">Transmembrane</keyword>
<evidence type="ECO:0000259" key="8">
    <source>
        <dbReference type="PROSITE" id="PS50928"/>
    </source>
</evidence>
<feature type="domain" description="ABC transmembrane type-1" evidence="8">
    <location>
        <begin position="72"/>
        <end position="274"/>
    </location>
</feature>
<keyword evidence="5 7" id="KW-1133">Transmembrane helix</keyword>
<evidence type="ECO:0000256" key="2">
    <source>
        <dbReference type="ARBA" id="ARBA00022448"/>
    </source>
</evidence>
<dbReference type="CDD" id="cd06261">
    <property type="entry name" value="TM_PBP2"/>
    <property type="match status" value="1"/>
</dbReference>
<protein>
    <submittedName>
        <fullName evidence="9">Carbohydrate ABC transporter permease</fullName>
    </submittedName>
</protein>
<evidence type="ECO:0000313" key="10">
    <source>
        <dbReference type="Proteomes" id="UP001161691"/>
    </source>
</evidence>
<dbReference type="PANTHER" id="PTHR43744:SF9">
    <property type="entry name" value="POLYGALACTURONAN_RHAMNOGALACTURONAN TRANSPORT SYSTEM PERMEASE PROTEIN YTCP"/>
    <property type="match status" value="1"/>
</dbReference>